<protein>
    <submittedName>
        <fullName evidence="1">Uncharacterized protein</fullName>
    </submittedName>
</protein>
<gene>
    <name evidence="1" type="ORF">HX829_17320</name>
</gene>
<sequence>MTDENKDIAKPEVLNLTKIGDETLDQSRARAVLAPQNLSTIVLSSAGISGVPFNEIVHELNRQTVAINNGDMTRVENMLTAQAHTLDALFTSLANTALQAKTWISWRHACDWHSRRRIRAVPRFKRWGNSRHLSRSPS</sequence>
<name>A0A7Y8BLM2_9PSED</name>
<organism evidence="1 2">
    <name type="scientific">Pseudomonas gingeri</name>
    <dbReference type="NCBI Taxonomy" id="117681"/>
    <lineage>
        <taxon>Bacteria</taxon>
        <taxon>Pseudomonadati</taxon>
        <taxon>Pseudomonadota</taxon>
        <taxon>Gammaproteobacteria</taxon>
        <taxon>Pseudomonadales</taxon>
        <taxon>Pseudomonadaceae</taxon>
        <taxon>Pseudomonas</taxon>
    </lineage>
</organism>
<dbReference type="RefSeq" id="WP_177144533.1">
    <property type="nucleotide sequence ID" value="NZ_JACAPU010000018.1"/>
</dbReference>
<evidence type="ECO:0000313" key="2">
    <source>
        <dbReference type="Proteomes" id="UP000582981"/>
    </source>
</evidence>
<accession>A0A7Y8BLM2</accession>
<dbReference type="EMBL" id="JACAPU010000018">
    <property type="protein sequence ID" value="NWB48254.1"/>
    <property type="molecule type" value="Genomic_DNA"/>
</dbReference>
<proteinExistence type="predicted"/>
<dbReference type="Proteomes" id="UP000582981">
    <property type="component" value="Unassembled WGS sequence"/>
</dbReference>
<comment type="caution">
    <text evidence="1">The sequence shown here is derived from an EMBL/GenBank/DDBJ whole genome shotgun (WGS) entry which is preliminary data.</text>
</comment>
<reference evidence="1 2" key="1">
    <citation type="submission" date="2020-04" db="EMBL/GenBank/DDBJ databases">
        <title>Molecular characterization of pseudomonads from Agaricus bisporus reveal novel blotch 2 pathogens in Western Europe.</title>
        <authorList>
            <person name="Taparia T."/>
            <person name="Krijger M."/>
            <person name="Haynes E."/>
            <person name="Elpinstone J.G."/>
            <person name="Noble R."/>
            <person name="Van Der Wolf J."/>
        </authorList>
    </citation>
    <scope>NUCLEOTIDE SEQUENCE [LARGE SCALE GENOMIC DNA]</scope>
    <source>
        <strain evidence="1 2">F1001</strain>
    </source>
</reference>
<evidence type="ECO:0000313" key="1">
    <source>
        <dbReference type="EMBL" id="NWB48254.1"/>
    </source>
</evidence>
<dbReference type="AlphaFoldDB" id="A0A7Y8BLM2"/>